<name>A0A6I4W5V1_9ACTN</name>
<comment type="caution">
    <text evidence="2">The sequence shown here is derived from an EMBL/GenBank/DDBJ whole genome shotgun (WGS) entry which is preliminary data.</text>
</comment>
<evidence type="ECO:0000259" key="1">
    <source>
        <dbReference type="Pfam" id="PF21527"/>
    </source>
</evidence>
<gene>
    <name evidence="2" type="ORF">GQ466_06090</name>
</gene>
<dbReference type="InterPro" id="IPR049002">
    <property type="entry name" value="Stv"/>
</dbReference>
<dbReference type="Proteomes" id="UP000431901">
    <property type="component" value="Unassembled WGS sequence"/>
</dbReference>
<dbReference type="RefSeq" id="WP_161101735.1">
    <property type="nucleotide sequence ID" value="NZ_JBHLYI010000012.1"/>
</dbReference>
<feature type="domain" description="Putative adhesin Stv" evidence="1">
    <location>
        <begin position="4"/>
        <end position="139"/>
    </location>
</feature>
<dbReference type="EMBL" id="WUTW01000001">
    <property type="protein sequence ID" value="MXQ63596.1"/>
    <property type="molecule type" value="Genomic_DNA"/>
</dbReference>
<proteinExistence type="predicted"/>
<accession>A0A6I4W5V1</accession>
<dbReference type="AlphaFoldDB" id="A0A6I4W5V1"/>
<sequence length="140" mass="15379">MGTYIISSHGEPKWDKKTTIPQGVSVRFYQKFGVGMDMDEAFRLQSALTDPTHVDAKPILDRNPQRALWNGPYTQQPEIELTADAKKTFKSGIVHAESREIVAVIELGSPVTLSAALQTIAAHAAAKKSQESVVHCLFCL</sequence>
<dbReference type="Pfam" id="PF21527">
    <property type="entry name" value="Stv"/>
    <property type="match status" value="1"/>
</dbReference>
<evidence type="ECO:0000313" key="3">
    <source>
        <dbReference type="Proteomes" id="UP000431901"/>
    </source>
</evidence>
<keyword evidence="3" id="KW-1185">Reference proteome</keyword>
<evidence type="ECO:0000313" key="2">
    <source>
        <dbReference type="EMBL" id="MXQ63596.1"/>
    </source>
</evidence>
<dbReference type="OrthoDB" id="5186070at2"/>
<organism evidence="2 3">
    <name type="scientific">Actinomadura rayongensis</name>
    <dbReference type="NCBI Taxonomy" id="1429076"/>
    <lineage>
        <taxon>Bacteria</taxon>
        <taxon>Bacillati</taxon>
        <taxon>Actinomycetota</taxon>
        <taxon>Actinomycetes</taxon>
        <taxon>Streptosporangiales</taxon>
        <taxon>Thermomonosporaceae</taxon>
        <taxon>Actinomadura</taxon>
    </lineage>
</organism>
<reference evidence="2 3" key="1">
    <citation type="submission" date="2019-12" db="EMBL/GenBank/DDBJ databases">
        <title>Nocardia macrotermitis sp. nov. and Nocardia aurantia sp. nov., isolated from the gut of the fungus growing-termite Macrotermes natalensis.</title>
        <authorList>
            <person name="Christine B."/>
            <person name="Rene B."/>
        </authorList>
    </citation>
    <scope>NUCLEOTIDE SEQUENCE [LARGE SCALE GENOMIC DNA]</scope>
    <source>
        <strain evidence="2 3">DSM 102126</strain>
    </source>
</reference>
<protein>
    <recommendedName>
        <fullName evidence="1">Putative adhesin Stv domain-containing protein</fullName>
    </recommendedName>
</protein>